<dbReference type="GO" id="GO:0008168">
    <property type="term" value="F:methyltransferase activity"/>
    <property type="evidence" value="ECO:0007669"/>
    <property type="project" value="UniProtKB-KW"/>
</dbReference>
<dbReference type="SUPFAM" id="SSF111278">
    <property type="entry name" value="SSo0622-like"/>
    <property type="match status" value="1"/>
</dbReference>
<keyword evidence="4" id="KW-0808">Transferase</keyword>
<dbReference type="GO" id="GO:0032259">
    <property type="term" value="P:methylation"/>
    <property type="evidence" value="ECO:0007669"/>
    <property type="project" value="UniProtKB-KW"/>
</dbReference>
<evidence type="ECO:0000256" key="7">
    <source>
        <dbReference type="ARBA" id="ARBA00030554"/>
    </source>
</evidence>
<reference evidence="10 11" key="1">
    <citation type="journal article" date="2014" name="BMC Genomics">
        <title>Genome sequencing of four Aureobasidium pullulans varieties: biotechnological potential, stress tolerance, and description of new species.</title>
        <authorList>
            <person name="Gostin Ar C."/>
            <person name="Ohm R.A."/>
            <person name="Kogej T."/>
            <person name="Sonjak S."/>
            <person name="Turk M."/>
            <person name="Zajc J."/>
            <person name="Zalar P."/>
            <person name="Grube M."/>
            <person name="Sun H."/>
            <person name="Han J."/>
            <person name="Sharma A."/>
            <person name="Chiniquy J."/>
            <person name="Ngan C.Y."/>
            <person name="Lipzen A."/>
            <person name="Barry K."/>
            <person name="Grigoriev I.V."/>
            <person name="Gunde-Cimerman N."/>
        </authorList>
    </citation>
    <scope>NUCLEOTIDE SEQUENCE [LARGE SCALE GENOMIC DNA]</scope>
    <source>
        <strain evidence="10 11">EXF-2481</strain>
    </source>
</reference>
<evidence type="ECO:0000256" key="1">
    <source>
        <dbReference type="ARBA" id="ARBA00008569"/>
    </source>
</evidence>
<dbReference type="GO" id="GO:0008033">
    <property type="term" value="P:tRNA processing"/>
    <property type="evidence" value="ECO:0007669"/>
    <property type="project" value="UniProtKB-KW"/>
</dbReference>
<comment type="similarity">
    <text evidence="1">Belongs to the TYW3 family.</text>
</comment>
<keyword evidence="11" id="KW-1185">Reference proteome</keyword>
<evidence type="ECO:0000256" key="6">
    <source>
        <dbReference type="ARBA" id="ARBA00022694"/>
    </source>
</evidence>
<evidence type="ECO:0000313" key="11">
    <source>
        <dbReference type="Proteomes" id="UP000030641"/>
    </source>
</evidence>
<feature type="domain" description="tRNA wybutosine-synthesizing protein" evidence="9">
    <location>
        <begin position="8"/>
        <end position="144"/>
    </location>
</feature>
<dbReference type="Proteomes" id="UP000030641">
    <property type="component" value="Unassembled WGS sequence"/>
</dbReference>
<keyword evidence="3" id="KW-0489">Methyltransferase</keyword>
<accession>A0A074Y656</accession>
<keyword evidence="5" id="KW-0949">S-adenosyl-L-methionine</keyword>
<dbReference type="InParanoid" id="A0A074Y656"/>
<dbReference type="Gene3D" id="3.30.1960.10">
    <property type="entry name" value="tRNA wybutosine-synthesizing-like"/>
    <property type="match status" value="1"/>
</dbReference>
<dbReference type="STRING" id="1043005.A0A074Y656"/>
<evidence type="ECO:0000259" key="9">
    <source>
        <dbReference type="Pfam" id="PF02676"/>
    </source>
</evidence>
<name>A0A074Y656_AURSE</name>
<dbReference type="GeneID" id="25368137"/>
<dbReference type="AlphaFoldDB" id="A0A074Y656"/>
<dbReference type="Pfam" id="PF02676">
    <property type="entry name" value="TYW3"/>
    <property type="match status" value="1"/>
</dbReference>
<keyword evidence="6" id="KW-0819">tRNA processing</keyword>
<evidence type="ECO:0000256" key="4">
    <source>
        <dbReference type="ARBA" id="ARBA00022679"/>
    </source>
</evidence>
<dbReference type="InterPro" id="IPR036602">
    <property type="entry name" value="tRNA_yW-synthesising-like_sf"/>
</dbReference>
<dbReference type="PANTHER" id="PTHR48418:SF1">
    <property type="entry name" value="TRNA WYBUTOSINE-SYNTHESIZING PROTEIN 3"/>
    <property type="match status" value="1"/>
</dbReference>
<proteinExistence type="inferred from homology"/>
<sequence length="156" mass="16572">MSPAFAAKKAKILQQLTAPKAPYTDTLPKSSVDVGIRKLVDEINEIDTLATTSSCAGRIAVYLEGREQNSPRPTPDDDAHISDVAAAGVESGGQSLFVSHDPLPLSGKGPVAPMLGLSDHTNLGVPSSVKGVRWVRCKFEPMLIDEPDLTCFVFLA</sequence>
<gene>
    <name evidence="10" type="ORF">AUEXF2481DRAFT_465492</name>
</gene>
<dbReference type="EMBL" id="KL584778">
    <property type="protein sequence ID" value="KEQ91454.1"/>
    <property type="molecule type" value="Genomic_DNA"/>
</dbReference>
<dbReference type="EC" id="2.1.1.282" evidence="2"/>
<evidence type="ECO:0000256" key="8">
    <source>
        <dbReference type="ARBA" id="ARBA00049202"/>
    </source>
</evidence>
<evidence type="ECO:0000256" key="5">
    <source>
        <dbReference type="ARBA" id="ARBA00022691"/>
    </source>
</evidence>
<dbReference type="HOGENOM" id="CLU_1496072_0_0_1"/>
<evidence type="ECO:0000256" key="3">
    <source>
        <dbReference type="ARBA" id="ARBA00022603"/>
    </source>
</evidence>
<dbReference type="RefSeq" id="XP_013339982.1">
    <property type="nucleotide sequence ID" value="XM_013484528.1"/>
</dbReference>
<dbReference type="OrthoDB" id="263283at2759"/>
<organism evidence="10 11">
    <name type="scientific">Aureobasidium subglaciale (strain EXF-2481)</name>
    <name type="common">Aureobasidium pullulans var. subglaciale</name>
    <dbReference type="NCBI Taxonomy" id="1043005"/>
    <lineage>
        <taxon>Eukaryota</taxon>
        <taxon>Fungi</taxon>
        <taxon>Dikarya</taxon>
        <taxon>Ascomycota</taxon>
        <taxon>Pezizomycotina</taxon>
        <taxon>Dothideomycetes</taxon>
        <taxon>Dothideomycetidae</taxon>
        <taxon>Dothideales</taxon>
        <taxon>Saccotheciaceae</taxon>
        <taxon>Aureobasidium</taxon>
    </lineage>
</organism>
<protein>
    <recommendedName>
        <fullName evidence="2">tRNA(Phe) 7-[(3-amino-3-carboxypropyl)-4-demethylwyosine(37)-N(4)]-methyltransferase</fullName>
        <ecNumber evidence="2">2.1.1.282</ecNumber>
    </recommendedName>
    <alternativeName>
        <fullName evidence="7">tRNA(Phe) 7-((3-amino-3-carboxypropyl)-4-demethylwyosine(37)-N(4))-methyltransferase</fullName>
    </alternativeName>
</protein>
<comment type="catalytic activity">
    <reaction evidence="8">
        <text>4-demethyl-7-[(3S)-3-amino-3-carboxypropyl]wyosine(37) in tRNA(Phe) + S-adenosyl-L-methionine = 7-[(3S)-3-amino-3-carboxypropyl]wyosine(37) in tRNA(Phe) + S-adenosyl-L-homocysteine + H(+)</text>
        <dbReference type="Rhea" id="RHEA:36635"/>
        <dbReference type="Rhea" id="RHEA-COMP:10378"/>
        <dbReference type="Rhea" id="RHEA-COMP:10379"/>
        <dbReference type="ChEBI" id="CHEBI:15378"/>
        <dbReference type="ChEBI" id="CHEBI:57856"/>
        <dbReference type="ChEBI" id="CHEBI:59789"/>
        <dbReference type="ChEBI" id="CHEBI:73543"/>
        <dbReference type="ChEBI" id="CHEBI:73550"/>
        <dbReference type="EC" id="2.1.1.282"/>
    </reaction>
</comment>
<evidence type="ECO:0000256" key="2">
    <source>
        <dbReference type="ARBA" id="ARBA00012750"/>
    </source>
</evidence>
<evidence type="ECO:0000313" key="10">
    <source>
        <dbReference type="EMBL" id="KEQ91454.1"/>
    </source>
</evidence>
<dbReference type="PANTHER" id="PTHR48418">
    <property type="entry name" value="TRNA WYBUTOSINE-SYNTHESIZING PROTEIN 3"/>
    <property type="match status" value="1"/>
</dbReference>
<dbReference type="InterPro" id="IPR003827">
    <property type="entry name" value="tRNA_yW-synthesising"/>
</dbReference>